<sequence>MLFKNIGNLALRFLNFVDNIVSAFGKFGKSSYLSLLFLGIILLMVQGLDQANTLLVDMIEDDKISLMLCFVVISVFASVLSHYPRYIYYAEDINKSRDDHQWYVYKWLGYPIFTFSKIDKTYKQDFKAKFFRHCLGLVIFIIWHYYIYQTFYPKLVFSHLNADLIKGITLLLSVIPALVLIVLLDKLDVYQDKIVGATDEVIIKQVKAEKHKFYALGVTALLLVIGLVLITAIILISSLKFSLVGYWLLQIFTFLLALMYILFRVFRVYVRNVYFSLNFVSDSIAYLRYYFVFAILVILFLIYSNVAVHYSWNLLNAMLILLCYFFIFYYSIACLVKYFFMLTIFKSQKKDLDKNPLVTKKSYLYNSGVPADKRHKLLPLDEQKSFAARRRLIASAITFFIIVLGIISYNSESVIHELEIYENSADEDVLDMEAFKLKLRERTNKPLFFVAAHGGGLKANIWTMKVLNEIQHKSNGDFLNQTISFSGASGGMMGLSLYSVLGGKYANDFTAIGNKIDEVAFENFASKDLSLMFGYDFVRKLYPFSKIGKYRDRSYYSMVTYRNILENETSMTLDSMSFNAYWKKHIFDEREYFPSLIINTAKTNGKRGVFYSVKYPNDSTIFHNSDNLSQLYNGSIAYYESVSSTNRFPALSPAAKISSHGHYIDAGAIDNSGLLSSYDLHNYLLKDSTLNKTPKVFVEIVNGRNNYIWYLIQKFKKEHKISQFEIDEIEQDNIVADLKTGLNLDKIPNYLSDFFVDISKDPKITYIPIYLPFQIELKEVERFLGGELTNTNQVIELEYFLNRENAKVKKEINDNADIWETYEPTLARHLSASTIKYYDRVIQSQLITEQINAINILLEE</sequence>
<feature type="transmembrane region" description="Helical" evidence="1">
    <location>
        <begin position="314"/>
        <end position="340"/>
    </location>
</feature>
<dbReference type="RefSeq" id="WP_248413181.1">
    <property type="nucleotide sequence ID" value="NZ_JALPQF010000010.1"/>
</dbReference>
<feature type="transmembrane region" description="Helical" evidence="1">
    <location>
        <begin position="287"/>
        <end position="308"/>
    </location>
</feature>
<gene>
    <name evidence="2" type="ORF">MUY34_11215</name>
</gene>
<feature type="transmembrane region" description="Helical" evidence="1">
    <location>
        <begin position="213"/>
        <end position="238"/>
    </location>
</feature>
<feature type="transmembrane region" description="Helical" evidence="1">
    <location>
        <begin position="130"/>
        <end position="147"/>
    </location>
</feature>
<evidence type="ECO:0000313" key="3">
    <source>
        <dbReference type="Proteomes" id="UP001203687"/>
    </source>
</evidence>
<keyword evidence="3" id="KW-1185">Reference proteome</keyword>
<comment type="caution">
    <text evidence="2">The sequence shown here is derived from an EMBL/GenBank/DDBJ whole genome shotgun (WGS) entry which is preliminary data.</text>
</comment>
<dbReference type="EMBL" id="JALPQF010000010">
    <property type="protein sequence ID" value="MCK8481196.1"/>
    <property type="molecule type" value="Genomic_DNA"/>
</dbReference>
<accession>A0ABT0HA12</accession>
<evidence type="ECO:0000313" key="2">
    <source>
        <dbReference type="EMBL" id="MCK8481196.1"/>
    </source>
</evidence>
<reference evidence="2" key="1">
    <citation type="submission" date="2022-04" db="EMBL/GenBank/DDBJ databases">
        <authorList>
            <person name="Ren T."/>
        </authorList>
    </citation>
    <scope>NUCLEOTIDE SEQUENCE</scope>
    <source>
        <strain evidence="2">F63249</strain>
    </source>
</reference>
<feature type="transmembrane region" description="Helical" evidence="1">
    <location>
        <begin position="392"/>
        <end position="409"/>
    </location>
</feature>
<feature type="transmembrane region" description="Helical" evidence="1">
    <location>
        <begin position="32"/>
        <end position="52"/>
    </location>
</feature>
<feature type="transmembrane region" description="Helical" evidence="1">
    <location>
        <begin position="167"/>
        <end position="184"/>
    </location>
</feature>
<keyword evidence="1" id="KW-0812">Transmembrane</keyword>
<name>A0ABT0HA12_9FLAO</name>
<evidence type="ECO:0000256" key="1">
    <source>
        <dbReference type="SAM" id="Phobius"/>
    </source>
</evidence>
<feature type="transmembrane region" description="Helical" evidence="1">
    <location>
        <begin position="244"/>
        <end position="266"/>
    </location>
</feature>
<evidence type="ECO:0008006" key="4">
    <source>
        <dbReference type="Google" id="ProtNLM"/>
    </source>
</evidence>
<dbReference type="Proteomes" id="UP001203687">
    <property type="component" value="Unassembled WGS sequence"/>
</dbReference>
<keyword evidence="1" id="KW-1133">Transmembrane helix</keyword>
<protein>
    <recommendedName>
        <fullName evidence="4">Patatin-like phospholipase</fullName>
    </recommendedName>
</protein>
<organism evidence="2 3">
    <name type="scientific">Psychroserpens algicola</name>
    <dbReference type="NCBI Taxonomy" id="1719034"/>
    <lineage>
        <taxon>Bacteria</taxon>
        <taxon>Pseudomonadati</taxon>
        <taxon>Bacteroidota</taxon>
        <taxon>Flavobacteriia</taxon>
        <taxon>Flavobacteriales</taxon>
        <taxon>Flavobacteriaceae</taxon>
        <taxon>Psychroserpens</taxon>
    </lineage>
</organism>
<proteinExistence type="predicted"/>
<feature type="transmembrane region" description="Helical" evidence="1">
    <location>
        <begin position="64"/>
        <end position="82"/>
    </location>
</feature>
<keyword evidence="1" id="KW-0472">Membrane</keyword>